<dbReference type="STRING" id="51670.SAMN04488557_1644"/>
<dbReference type="Proteomes" id="UP000199423">
    <property type="component" value="Unassembled WGS sequence"/>
</dbReference>
<dbReference type="EMBL" id="FPCH01000002">
    <property type="protein sequence ID" value="SFV32554.1"/>
    <property type="molecule type" value="Genomic_DNA"/>
</dbReference>
<dbReference type="InterPro" id="IPR029063">
    <property type="entry name" value="SAM-dependent_MTases_sf"/>
</dbReference>
<dbReference type="Gene3D" id="3.40.50.150">
    <property type="entry name" value="Vaccinia Virus protein VP39"/>
    <property type="match status" value="1"/>
</dbReference>
<protein>
    <submittedName>
        <fullName evidence="2">Methyltransferase, FkbM family</fullName>
    </submittedName>
</protein>
<dbReference type="RefSeq" id="WP_092866919.1">
    <property type="nucleotide sequence ID" value="NZ_FPCH01000002.1"/>
</dbReference>
<dbReference type="GO" id="GO:0008168">
    <property type="term" value="F:methyltransferase activity"/>
    <property type="evidence" value="ECO:0007669"/>
    <property type="project" value="UniProtKB-KW"/>
</dbReference>
<dbReference type="InterPro" id="IPR052514">
    <property type="entry name" value="SAM-dependent_MTase"/>
</dbReference>
<dbReference type="PANTHER" id="PTHR34203">
    <property type="entry name" value="METHYLTRANSFERASE, FKBM FAMILY PROTEIN"/>
    <property type="match status" value="1"/>
</dbReference>
<gene>
    <name evidence="2" type="ORF">SAMN04488557_1644</name>
</gene>
<name>A0A1I7ND04_9HYPH</name>
<keyword evidence="3" id="KW-1185">Reference proteome</keyword>
<dbReference type="AlphaFoldDB" id="A0A1I7ND04"/>
<organism evidence="2 3">
    <name type="scientific">Hyphomicrobium facile</name>
    <dbReference type="NCBI Taxonomy" id="51670"/>
    <lineage>
        <taxon>Bacteria</taxon>
        <taxon>Pseudomonadati</taxon>
        <taxon>Pseudomonadota</taxon>
        <taxon>Alphaproteobacteria</taxon>
        <taxon>Hyphomicrobiales</taxon>
        <taxon>Hyphomicrobiaceae</taxon>
        <taxon>Hyphomicrobium</taxon>
    </lineage>
</organism>
<dbReference type="GO" id="GO:0032259">
    <property type="term" value="P:methylation"/>
    <property type="evidence" value="ECO:0007669"/>
    <property type="project" value="UniProtKB-KW"/>
</dbReference>
<proteinExistence type="predicted"/>
<keyword evidence="2" id="KW-0808">Transferase</keyword>
<evidence type="ECO:0000313" key="2">
    <source>
        <dbReference type="EMBL" id="SFV32554.1"/>
    </source>
</evidence>
<accession>A0A1I7ND04</accession>
<reference evidence="3" key="1">
    <citation type="submission" date="2016-10" db="EMBL/GenBank/DDBJ databases">
        <authorList>
            <person name="Varghese N."/>
            <person name="Submissions S."/>
        </authorList>
    </citation>
    <scope>NUCLEOTIDE SEQUENCE [LARGE SCALE GENOMIC DNA]</scope>
    <source>
        <strain evidence="3">DSM 1565</strain>
    </source>
</reference>
<dbReference type="OrthoDB" id="7542440at2"/>
<dbReference type="NCBIfam" id="TIGR01444">
    <property type="entry name" value="fkbM_fam"/>
    <property type="match status" value="1"/>
</dbReference>
<feature type="domain" description="Methyltransferase FkbM" evidence="1">
    <location>
        <begin position="42"/>
        <end position="204"/>
    </location>
</feature>
<sequence length="247" mass="26971">MASPALEGVFRSLRIYLGPEAPRSAMDALYRRFVEPGDLVFDVGAHVGDRVSSFRRLGARVIAIEPQPLLFSALTHIHGRDPLVEIIDRAVGAEAGTRELFINTANPTVSTLSEEFVHQAEGAKGWEGQIWDGQIPIEVVTLDGLIARYGSPSFVKIDVEGFEDAVLRGLSRPIKALSFEFTTIARDVAMACFDRMSALGAYGYNVALGENQNLSFDRWLSDAEMAGYLSNLPHDANSGDIYAVLQP</sequence>
<dbReference type="InterPro" id="IPR006342">
    <property type="entry name" value="FkbM_mtfrase"/>
</dbReference>
<dbReference type="PANTHER" id="PTHR34203:SF15">
    <property type="entry name" value="SLL1173 PROTEIN"/>
    <property type="match status" value="1"/>
</dbReference>
<evidence type="ECO:0000313" key="3">
    <source>
        <dbReference type="Proteomes" id="UP000199423"/>
    </source>
</evidence>
<dbReference type="SUPFAM" id="SSF53335">
    <property type="entry name" value="S-adenosyl-L-methionine-dependent methyltransferases"/>
    <property type="match status" value="1"/>
</dbReference>
<dbReference type="Pfam" id="PF05050">
    <property type="entry name" value="Methyltransf_21"/>
    <property type="match status" value="1"/>
</dbReference>
<evidence type="ECO:0000259" key="1">
    <source>
        <dbReference type="Pfam" id="PF05050"/>
    </source>
</evidence>
<keyword evidence="2" id="KW-0489">Methyltransferase</keyword>